<keyword evidence="8" id="KW-1185">Reference proteome</keyword>
<evidence type="ECO:0000256" key="2">
    <source>
        <dbReference type="ARBA" id="ARBA00022670"/>
    </source>
</evidence>
<evidence type="ECO:0000256" key="4">
    <source>
        <dbReference type="ARBA" id="ARBA00022825"/>
    </source>
</evidence>
<feature type="active site" description="Charge relay system" evidence="5">
    <location>
        <position position="59"/>
    </location>
</feature>
<dbReference type="Gene3D" id="3.40.50.200">
    <property type="entry name" value="Peptidase S8/S53 domain"/>
    <property type="match status" value="1"/>
</dbReference>
<keyword evidence="2 5" id="KW-0645">Protease</keyword>
<feature type="region of interest" description="Disordered" evidence="6">
    <location>
        <begin position="1"/>
        <end position="33"/>
    </location>
</feature>
<accession>A0A5P9YP51</accession>
<keyword evidence="3 5" id="KW-0378">Hydrolase</keyword>
<keyword evidence="4 5" id="KW-0720">Serine protease</keyword>
<dbReference type="InterPro" id="IPR015500">
    <property type="entry name" value="Peptidase_S8_subtilisin-rel"/>
</dbReference>
<evidence type="ECO:0000313" key="8">
    <source>
        <dbReference type="Proteomes" id="UP000312512"/>
    </source>
</evidence>
<evidence type="ECO:0000256" key="1">
    <source>
        <dbReference type="ARBA" id="ARBA00011073"/>
    </source>
</evidence>
<organism evidence="7 8">
    <name type="scientific">Nonomuraea phyllanthi</name>
    <dbReference type="NCBI Taxonomy" id="2219224"/>
    <lineage>
        <taxon>Bacteria</taxon>
        <taxon>Bacillati</taxon>
        <taxon>Actinomycetota</taxon>
        <taxon>Actinomycetes</taxon>
        <taxon>Streptosporangiales</taxon>
        <taxon>Streptosporangiaceae</taxon>
        <taxon>Nonomuraea</taxon>
    </lineage>
</organism>
<dbReference type="PANTHER" id="PTHR43806">
    <property type="entry name" value="PEPTIDASE S8"/>
    <property type="match status" value="1"/>
</dbReference>
<dbReference type="GO" id="GO:0006508">
    <property type="term" value="P:proteolysis"/>
    <property type="evidence" value="ECO:0007669"/>
    <property type="project" value="UniProtKB-KW"/>
</dbReference>
<dbReference type="PROSITE" id="PS00136">
    <property type="entry name" value="SUBTILASE_ASP"/>
    <property type="match status" value="1"/>
</dbReference>
<feature type="compositionally biased region" description="Low complexity" evidence="6">
    <location>
        <begin position="22"/>
        <end position="33"/>
    </location>
</feature>
<dbReference type="InterPro" id="IPR036852">
    <property type="entry name" value="Peptidase_S8/S53_dom_sf"/>
</dbReference>
<reference evidence="7 8" key="1">
    <citation type="submission" date="2019-10" db="EMBL/GenBank/DDBJ databases">
        <title>Nonomuraea sp. nov., isolated from Phyllanthus amarus.</title>
        <authorList>
            <person name="Klykleung N."/>
            <person name="Tanasupawat S."/>
        </authorList>
    </citation>
    <scope>NUCLEOTIDE SEQUENCE [LARGE SCALE GENOMIC DNA]</scope>
    <source>
        <strain evidence="7 8">PA1-10</strain>
    </source>
</reference>
<dbReference type="PRINTS" id="PR00723">
    <property type="entry name" value="SUBTILISIN"/>
</dbReference>
<evidence type="ECO:0000313" key="7">
    <source>
        <dbReference type="EMBL" id="KAB8194177.1"/>
    </source>
</evidence>
<dbReference type="OrthoDB" id="614750at2"/>
<feature type="active site" description="Charge relay system" evidence="5">
    <location>
        <position position="99"/>
    </location>
</feature>
<proteinExistence type="inferred from homology"/>
<dbReference type="PROSITE" id="PS51892">
    <property type="entry name" value="SUBTILASE"/>
    <property type="match status" value="1"/>
</dbReference>
<dbReference type="SUPFAM" id="SSF52743">
    <property type="entry name" value="Subtilisin-like"/>
    <property type="match status" value="1"/>
</dbReference>
<dbReference type="Pfam" id="PF00082">
    <property type="entry name" value="Peptidase_S8"/>
    <property type="match status" value="1"/>
</dbReference>
<dbReference type="PANTHER" id="PTHR43806:SF11">
    <property type="entry name" value="CEREVISIN-RELATED"/>
    <property type="match status" value="1"/>
</dbReference>
<evidence type="ECO:0000256" key="5">
    <source>
        <dbReference type="PROSITE-ProRule" id="PRU01240"/>
    </source>
</evidence>
<dbReference type="InterPro" id="IPR050131">
    <property type="entry name" value="Peptidase_S8_subtilisin-like"/>
</dbReference>
<evidence type="ECO:0000256" key="3">
    <source>
        <dbReference type="ARBA" id="ARBA00022801"/>
    </source>
</evidence>
<dbReference type="AlphaFoldDB" id="A0A5C4WHU2"/>
<feature type="active site" description="Charge relay system" evidence="5">
    <location>
        <position position="243"/>
    </location>
</feature>
<sequence>MTAPWLSPQREQFPGVPAWGVPTSQQPLPSLPSTRLPDVTAEWAWGGSDGSGIRVCVVDSGVDGSHPLVAPVDEAMTVVFERSDHPGIAPAEAIDPAGHGTACAGIVRSMAPGVSLSSMRVLTDAVAGTGRALLAGLRWAIDSDFDVINLSLSTTKPEFLPALHELADRAYFRRSILVVSAHNMPVRSFPWGFASVISVASHDQPDPFLHYYNPSPPVEFYARGLGVPVASPGGGRTRNSGNSFAAPHIAGLCALILGKHRWLTPFQLRSVLYQTARNVTPKGARHAPAGLLAAELTAEPADAAD</sequence>
<gene>
    <name evidence="7" type="ORF">FH608_018575</name>
</gene>
<evidence type="ECO:0000256" key="6">
    <source>
        <dbReference type="SAM" id="MobiDB-lite"/>
    </source>
</evidence>
<name>A0A5C4WHU2_9ACTN</name>
<dbReference type="GO" id="GO:0004252">
    <property type="term" value="F:serine-type endopeptidase activity"/>
    <property type="evidence" value="ECO:0007669"/>
    <property type="project" value="UniProtKB-UniRule"/>
</dbReference>
<dbReference type="EMBL" id="VDLX02000006">
    <property type="protein sequence ID" value="KAB8194177.1"/>
    <property type="molecule type" value="Genomic_DNA"/>
</dbReference>
<protein>
    <submittedName>
        <fullName evidence="7">S8 family serine peptidase</fullName>
    </submittedName>
</protein>
<dbReference type="RefSeq" id="WP_139631784.1">
    <property type="nucleotide sequence ID" value="NZ_CP045572.1"/>
</dbReference>
<accession>A0A5C4WHU2</accession>
<dbReference type="InterPro" id="IPR000209">
    <property type="entry name" value="Peptidase_S8/S53_dom"/>
</dbReference>
<comment type="caution">
    <text evidence="7">The sequence shown here is derived from an EMBL/GenBank/DDBJ whole genome shotgun (WGS) entry which is preliminary data.</text>
</comment>
<dbReference type="InterPro" id="IPR023827">
    <property type="entry name" value="Peptidase_S8_Asp-AS"/>
</dbReference>
<dbReference type="Proteomes" id="UP000312512">
    <property type="component" value="Unassembled WGS sequence"/>
</dbReference>
<comment type="similarity">
    <text evidence="1 5">Belongs to the peptidase S8 family.</text>
</comment>